<dbReference type="SUPFAM" id="SSF46785">
    <property type="entry name" value="Winged helix' DNA-binding domain"/>
    <property type="match status" value="1"/>
</dbReference>
<comment type="similarity">
    <text evidence="1">Belongs to the LysR transcriptional regulatory family.</text>
</comment>
<dbReference type="SUPFAM" id="SSF53850">
    <property type="entry name" value="Periplasmic binding protein-like II"/>
    <property type="match status" value="1"/>
</dbReference>
<evidence type="ECO:0000256" key="2">
    <source>
        <dbReference type="ARBA" id="ARBA00023015"/>
    </source>
</evidence>
<keyword evidence="2" id="KW-0805">Transcription regulation</keyword>
<dbReference type="Gene3D" id="1.10.10.10">
    <property type="entry name" value="Winged helix-like DNA-binding domain superfamily/Winged helix DNA-binding domain"/>
    <property type="match status" value="1"/>
</dbReference>
<evidence type="ECO:0000313" key="6">
    <source>
        <dbReference type="EMBL" id="GAM65332.1"/>
    </source>
</evidence>
<dbReference type="InterPro" id="IPR036390">
    <property type="entry name" value="WH_DNA-bd_sf"/>
</dbReference>
<dbReference type="InterPro" id="IPR058163">
    <property type="entry name" value="LysR-type_TF_proteobact-type"/>
</dbReference>
<evidence type="ECO:0000256" key="1">
    <source>
        <dbReference type="ARBA" id="ARBA00009437"/>
    </source>
</evidence>
<evidence type="ECO:0000256" key="3">
    <source>
        <dbReference type="ARBA" id="ARBA00023125"/>
    </source>
</evidence>
<evidence type="ECO:0000313" key="7">
    <source>
        <dbReference type="Proteomes" id="UP000031670"/>
    </source>
</evidence>
<dbReference type="Pfam" id="PF03466">
    <property type="entry name" value="LysR_substrate"/>
    <property type="match status" value="1"/>
</dbReference>
<proteinExistence type="inferred from homology"/>
<dbReference type="PRINTS" id="PR00039">
    <property type="entry name" value="HTHLYSR"/>
</dbReference>
<reference evidence="6 7" key="1">
    <citation type="submission" date="2015-01" db="EMBL/GenBank/DDBJ databases">
        <title>Vibrio sp. C5 JCM 19232 whole genome shotgun sequence.</title>
        <authorList>
            <person name="Sawabe T."/>
            <person name="Meirelles P."/>
            <person name="Feng G."/>
            <person name="Sayaka M."/>
            <person name="Hattori M."/>
            <person name="Ohkuma M."/>
        </authorList>
    </citation>
    <scope>NUCLEOTIDE SEQUENCE [LARGE SCALE GENOMIC DNA]</scope>
    <source>
        <strain evidence="6 7">JCM19232</strain>
    </source>
</reference>
<dbReference type="Proteomes" id="UP000031670">
    <property type="component" value="Unassembled WGS sequence"/>
</dbReference>
<dbReference type="PANTHER" id="PTHR30537">
    <property type="entry name" value="HTH-TYPE TRANSCRIPTIONAL REGULATOR"/>
    <property type="match status" value="1"/>
</dbReference>
<organism evidence="6 7">
    <name type="scientific">Vibrio ishigakensis</name>
    <dbReference type="NCBI Taxonomy" id="1481914"/>
    <lineage>
        <taxon>Bacteria</taxon>
        <taxon>Pseudomonadati</taxon>
        <taxon>Pseudomonadota</taxon>
        <taxon>Gammaproteobacteria</taxon>
        <taxon>Vibrionales</taxon>
        <taxon>Vibrionaceae</taxon>
        <taxon>Vibrio</taxon>
    </lineage>
</organism>
<feature type="domain" description="HTH lysR-type" evidence="5">
    <location>
        <begin position="6"/>
        <end position="63"/>
    </location>
</feature>
<gene>
    <name evidence="6" type="ORF">JCM19232_4297</name>
</gene>
<dbReference type="GO" id="GO:0006351">
    <property type="term" value="P:DNA-templated transcription"/>
    <property type="evidence" value="ECO:0007669"/>
    <property type="project" value="TreeGrafter"/>
</dbReference>
<dbReference type="FunFam" id="1.10.10.10:FF:000001">
    <property type="entry name" value="LysR family transcriptional regulator"/>
    <property type="match status" value="1"/>
</dbReference>
<reference evidence="6 7" key="2">
    <citation type="submission" date="2015-01" db="EMBL/GenBank/DDBJ databases">
        <authorList>
            <consortium name="NBRP consortium"/>
            <person name="Sawabe T."/>
            <person name="Meirelles P."/>
            <person name="Feng G."/>
            <person name="Sayaka M."/>
            <person name="Hattori M."/>
            <person name="Ohkuma M."/>
        </authorList>
    </citation>
    <scope>NUCLEOTIDE SEQUENCE [LARGE SCALE GENOMIC DNA]</scope>
    <source>
        <strain evidence="6 7">JCM19232</strain>
    </source>
</reference>
<dbReference type="Gene3D" id="3.40.190.10">
    <property type="entry name" value="Periplasmic binding protein-like II"/>
    <property type="match status" value="2"/>
</dbReference>
<dbReference type="PANTHER" id="PTHR30537:SF74">
    <property type="entry name" value="HTH-TYPE TRANSCRIPTIONAL REGULATOR TRPI"/>
    <property type="match status" value="1"/>
</dbReference>
<evidence type="ECO:0000256" key="4">
    <source>
        <dbReference type="ARBA" id="ARBA00023163"/>
    </source>
</evidence>
<keyword evidence="4" id="KW-0804">Transcription</keyword>
<dbReference type="GO" id="GO:0043565">
    <property type="term" value="F:sequence-specific DNA binding"/>
    <property type="evidence" value="ECO:0007669"/>
    <property type="project" value="TreeGrafter"/>
</dbReference>
<name>A0A0B8PKV6_9VIBR</name>
<dbReference type="InterPro" id="IPR036388">
    <property type="entry name" value="WH-like_DNA-bd_sf"/>
</dbReference>
<dbReference type="PROSITE" id="PS50931">
    <property type="entry name" value="HTH_LYSR"/>
    <property type="match status" value="1"/>
</dbReference>
<comment type="caution">
    <text evidence="6">The sequence shown here is derived from an EMBL/GenBank/DDBJ whole genome shotgun (WGS) entry which is preliminary data.</text>
</comment>
<protein>
    <submittedName>
        <fullName evidence="6">Transcriptional regulator</fullName>
    </submittedName>
</protein>
<keyword evidence="3" id="KW-0238">DNA-binding</keyword>
<dbReference type="Pfam" id="PF00126">
    <property type="entry name" value="HTH_1"/>
    <property type="match status" value="1"/>
</dbReference>
<dbReference type="EMBL" id="BBSA01000018">
    <property type="protein sequence ID" value="GAM65332.1"/>
    <property type="molecule type" value="Genomic_DNA"/>
</dbReference>
<accession>A0A0B8PKV6</accession>
<sequence>MNTHLPSTKNLQAFLATAEHLNFTHAAQSLNMTQGAISRQIQSLEELIGVSLFFRQARGLSLTPEGSKFVPLAEDILLRMRNAMLEVVERSNRIKLNAPSCVTSWLLPRLMSFQQHYPDIEVELTSSIKHQILPNFDTFDLVIVYGKPAQSLSVTQHVLFDEMLTPICSPELWNKVMEDNWQDTDLAKFTWLHADIEQRDWKLWLNKGGINSVRARRNQTFSTLDQAMNAAQQGFGIAIGDVTLAEQDLKLNRLMRPYSKSVASGQSYYLLRPEQAQSGAIDIFLAWLIDQSSDSASYGAELEALEQ</sequence>
<dbReference type="AlphaFoldDB" id="A0A0B8PKV6"/>
<dbReference type="GO" id="GO:0003700">
    <property type="term" value="F:DNA-binding transcription factor activity"/>
    <property type="evidence" value="ECO:0007669"/>
    <property type="project" value="InterPro"/>
</dbReference>
<dbReference type="InterPro" id="IPR000847">
    <property type="entry name" value="LysR_HTH_N"/>
</dbReference>
<evidence type="ECO:0000259" key="5">
    <source>
        <dbReference type="PROSITE" id="PS50931"/>
    </source>
</evidence>
<dbReference type="InterPro" id="IPR005119">
    <property type="entry name" value="LysR_subst-bd"/>
</dbReference>